<dbReference type="Gene3D" id="2.160.20.10">
    <property type="entry name" value="Single-stranded right-handed beta-helix, Pectin lyase-like"/>
    <property type="match status" value="1"/>
</dbReference>
<keyword evidence="5" id="KW-1185">Reference proteome</keyword>
<dbReference type="InterPro" id="IPR051550">
    <property type="entry name" value="SCF-Subunits/Alg-Epimerases"/>
</dbReference>
<dbReference type="PANTHER" id="PTHR22990:SF15">
    <property type="entry name" value="F-BOX ONLY PROTEIN 10"/>
    <property type="match status" value="1"/>
</dbReference>
<dbReference type="EMBL" id="CP029788">
    <property type="protein sequence ID" value="AWT44441.1"/>
    <property type="molecule type" value="Genomic_DNA"/>
</dbReference>
<name>A0A2U9P5J9_STRAS</name>
<dbReference type="InterPro" id="IPR039448">
    <property type="entry name" value="Beta_helix"/>
</dbReference>
<feature type="chain" id="PRO_5039627069" description="Carbohydrate-binding/sugar hydrolysis domain-containing protein" evidence="2">
    <location>
        <begin position="23"/>
        <end position="365"/>
    </location>
</feature>
<dbReference type="InterPro" id="IPR006633">
    <property type="entry name" value="Carb-bd_sugar_hydrolysis-dom"/>
</dbReference>
<keyword evidence="1" id="KW-0677">Repeat</keyword>
<evidence type="ECO:0000313" key="5">
    <source>
        <dbReference type="Proteomes" id="UP000247634"/>
    </source>
</evidence>
<sequence length="365" mass="37782">MTKRLLAYLLCGAALLAGGLGAAAPASARHSVHLVHPGQSIQQAVDAAESGDTVLVLPGTYRESVTVTTPGITLRGTGRETVIRPGSTPVTQTATGTRAPRATVSCAESGNGICVIGTKDKDVEDVTVADLTVTGFARSGVFAMASEGLTVRNVTSVKNGVWGISVERSVHTLIRHNTARDNGDAGVFLANTIKAEEGAADTHGTLVERNRLEGNRIGVTVRRLRNLTVAANLLTGNCAGVFVVGDENKPKAGALTVRDNQVLRNNKSCPKTDRLPALQGSGIVLTGTEKVLVTGNDVRENAGASPLSGGIVLFKSFVGVTGDDNRISGNRLADNAPADLVNTDTGLHNTFEGNTCRASRPAGMC</sequence>
<dbReference type="SUPFAM" id="SSF51126">
    <property type="entry name" value="Pectin lyase-like"/>
    <property type="match status" value="1"/>
</dbReference>
<protein>
    <recommendedName>
        <fullName evidence="3">Carbohydrate-binding/sugar hydrolysis domain-containing protein</fullName>
    </recommendedName>
</protein>
<dbReference type="Proteomes" id="UP000247634">
    <property type="component" value="Chromosome"/>
</dbReference>
<proteinExistence type="predicted"/>
<dbReference type="RefSeq" id="WP_110629342.1">
    <property type="nucleotide sequence ID" value="NZ_CP029788.1"/>
</dbReference>
<organism evidence="4 5">
    <name type="scientific">Streptomyces actuosus</name>
    <dbReference type="NCBI Taxonomy" id="1885"/>
    <lineage>
        <taxon>Bacteria</taxon>
        <taxon>Bacillati</taxon>
        <taxon>Actinomycetota</taxon>
        <taxon>Actinomycetes</taxon>
        <taxon>Kitasatosporales</taxon>
        <taxon>Streptomycetaceae</taxon>
        <taxon>Streptomyces</taxon>
    </lineage>
</organism>
<dbReference type="Pfam" id="PF13229">
    <property type="entry name" value="Beta_helix"/>
    <property type="match status" value="1"/>
</dbReference>
<evidence type="ECO:0000256" key="2">
    <source>
        <dbReference type="SAM" id="SignalP"/>
    </source>
</evidence>
<gene>
    <name evidence="4" type="ORF">DMT42_20480</name>
</gene>
<evidence type="ECO:0000256" key="1">
    <source>
        <dbReference type="ARBA" id="ARBA00022737"/>
    </source>
</evidence>
<accession>A0A2U9P5J9</accession>
<dbReference type="KEGG" id="sact:DMT42_20480"/>
<feature type="signal peptide" evidence="2">
    <location>
        <begin position="1"/>
        <end position="22"/>
    </location>
</feature>
<dbReference type="SMART" id="SM00722">
    <property type="entry name" value="CASH"/>
    <property type="match status" value="1"/>
</dbReference>
<evidence type="ECO:0000313" key="4">
    <source>
        <dbReference type="EMBL" id="AWT44441.1"/>
    </source>
</evidence>
<reference evidence="4 5" key="1">
    <citation type="submission" date="2018-06" db="EMBL/GenBank/DDBJ databases">
        <title>The complete genome sequence of a nosiheptide producer Streptomyces actuosus ATCC 25421: deducing the ability of producing a new class III lantibiotics.</title>
        <authorList>
            <person name="Liu W."/>
            <person name="Sun F."/>
            <person name="Hu Y."/>
        </authorList>
    </citation>
    <scope>NUCLEOTIDE SEQUENCE [LARGE SCALE GENOMIC DNA]</scope>
    <source>
        <strain evidence="4 5">ATCC 25421</strain>
    </source>
</reference>
<feature type="domain" description="Carbohydrate-binding/sugar hydrolysis" evidence="3">
    <location>
        <begin position="56"/>
        <end position="222"/>
    </location>
</feature>
<evidence type="ECO:0000259" key="3">
    <source>
        <dbReference type="SMART" id="SM00722"/>
    </source>
</evidence>
<dbReference type="SMART" id="SM00710">
    <property type="entry name" value="PbH1"/>
    <property type="match status" value="8"/>
</dbReference>
<dbReference type="OrthoDB" id="339817at2"/>
<keyword evidence="2" id="KW-0732">Signal</keyword>
<dbReference type="PANTHER" id="PTHR22990">
    <property type="entry name" value="F-BOX ONLY PROTEIN"/>
    <property type="match status" value="1"/>
</dbReference>
<dbReference type="InterPro" id="IPR011050">
    <property type="entry name" value="Pectin_lyase_fold/virulence"/>
</dbReference>
<dbReference type="InterPro" id="IPR006626">
    <property type="entry name" value="PbH1"/>
</dbReference>
<dbReference type="InterPro" id="IPR012334">
    <property type="entry name" value="Pectin_lyas_fold"/>
</dbReference>
<dbReference type="AlphaFoldDB" id="A0A2U9P5J9"/>